<keyword evidence="2" id="KW-1185">Reference proteome</keyword>
<evidence type="ECO:0000313" key="1">
    <source>
        <dbReference type="EMBL" id="CAG8853794.1"/>
    </source>
</evidence>
<reference evidence="1 2" key="1">
    <citation type="submission" date="2021-06" db="EMBL/GenBank/DDBJ databases">
        <authorList>
            <person name="Kallberg Y."/>
            <person name="Tangrot J."/>
            <person name="Rosling A."/>
        </authorList>
    </citation>
    <scope>NUCLEOTIDE SEQUENCE [LARGE SCALE GENOMIC DNA]</scope>
    <source>
        <strain evidence="1 2">120-4 pot B 10/14</strain>
    </source>
</reference>
<organism evidence="1 2">
    <name type="scientific">Gigaspora margarita</name>
    <dbReference type="NCBI Taxonomy" id="4874"/>
    <lineage>
        <taxon>Eukaryota</taxon>
        <taxon>Fungi</taxon>
        <taxon>Fungi incertae sedis</taxon>
        <taxon>Mucoromycota</taxon>
        <taxon>Glomeromycotina</taxon>
        <taxon>Glomeromycetes</taxon>
        <taxon>Diversisporales</taxon>
        <taxon>Gigasporaceae</taxon>
        <taxon>Gigaspora</taxon>
    </lineage>
</organism>
<dbReference type="Proteomes" id="UP000789901">
    <property type="component" value="Unassembled WGS sequence"/>
</dbReference>
<comment type="caution">
    <text evidence="1">The sequence shown here is derived from an EMBL/GenBank/DDBJ whole genome shotgun (WGS) entry which is preliminary data.</text>
</comment>
<feature type="non-terminal residue" evidence="1">
    <location>
        <position position="64"/>
    </location>
</feature>
<proteinExistence type="predicted"/>
<protein>
    <submittedName>
        <fullName evidence="1">12400_t:CDS:1</fullName>
    </submittedName>
</protein>
<evidence type="ECO:0000313" key="2">
    <source>
        <dbReference type="Proteomes" id="UP000789901"/>
    </source>
</evidence>
<name>A0ABN7XHZ9_GIGMA</name>
<accession>A0ABN7XHZ9</accession>
<dbReference type="EMBL" id="CAJVQB010129216">
    <property type="protein sequence ID" value="CAG8853794.1"/>
    <property type="molecule type" value="Genomic_DNA"/>
</dbReference>
<gene>
    <name evidence="1" type="ORF">GMARGA_LOCUS42615</name>
</gene>
<feature type="non-terminal residue" evidence="1">
    <location>
        <position position="1"/>
    </location>
</feature>
<sequence>NIGESELFYKATFKKYNIPTILKSITIPKQFSLKEFIREPIRHKNITIQDNVLTIFGLIKQGTY</sequence>